<gene>
    <name evidence="2" type="ORF">E8E12_009656</name>
</gene>
<dbReference type="SMART" id="SM00829">
    <property type="entry name" value="PKS_ER"/>
    <property type="match status" value="1"/>
</dbReference>
<name>A0A9P5C1L6_9PLEO</name>
<dbReference type="AlphaFoldDB" id="A0A9P5C1L6"/>
<dbReference type="Gene3D" id="3.40.50.720">
    <property type="entry name" value="NAD(P)-binding Rossmann-like Domain"/>
    <property type="match status" value="1"/>
</dbReference>
<dbReference type="Proteomes" id="UP000758155">
    <property type="component" value="Unassembled WGS sequence"/>
</dbReference>
<dbReference type="InterPro" id="IPR013154">
    <property type="entry name" value="ADH-like_N"/>
</dbReference>
<dbReference type="SUPFAM" id="SSF51735">
    <property type="entry name" value="NAD(P)-binding Rossmann-fold domains"/>
    <property type="match status" value="1"/>
</dbReference>
<organism evidence="2 3">
    <name type="scientific">Didymella heteroderae</name>
    <dbReference type="NCBI Taxonomy" id="1769908"/>
    <lineage>
        <taxon>Eukaryota</taxon>
        <taxon>Fungi</taxon>
        <taxon>Dikarya</taxon>
        <taxon>Ascomycota</taxon>
        <taxon>Pezizomycotina</taxon>
        <taxon>Dothideomycetes</taxon>
        <taxon>Pleosporomycetidae</taxon>
        <taxon>Pleosporales</taxon>
        <taxon>Pleosporineae</taxon>
        <taxon>Didymellaceae</taxon>
        <taxon>Didymella</taxon>
    </lineage>
</organism>
<protein>
    <recommendedName>
        <fullName evidence="1">Enoyl reductase (ER) domain-containing protein</fullName>
    </recommendedName>
</protein>
<sequence length="332" mass="35832">MEGWQCNTFSGPIERNLYHSSSVPKPKPSDTEVLVEVFSTTVNPIDYKILELGVIPRLVLHPPITPGLVISGCVIGVGSKVDRFKLGDIVFGSCNGVFSQGALAQFVPVSQDTLALAPEGVEPDDLAAIATVGMTTLQALRPYVKAGDNVFINGGSGGTGTVAIQIAKAMGCDVTTSWSSANVEMCKKLGADTFLDYKQGDIVRQLNMSDKRFEVIIDNVGSPSNLYRAAHRYLQPNGTFVQVGLGMNLAAFRQFLANKLLPGFLGGGRGRYVFAITKPTRTDFEQLGAWMKTERLHAVIDSVYDFDAAPEAFTRLKTGRARGKIVVRVKKA</sequence>
<keyword evidence="3" id="KW-1185">Reference proteome</keyword>
<dbReference type="InterPro" id="IPR050700">
    <property type="entry name" value="YIM1/Zinc_Alcohol_DH_Fams"/>
</dbReference>
<evidence type="ECO:0000313" key="3">
    <source>
        <dbReference type="Proteomes" id="UP000758155"/>
    </source>
</evidence>
<dbReference type="Pfam" id="PF13602">
    <property type="entry name" value="ADH_zinc_N_2"/>
    <property type="match status" value="1"/>
</dbReference>
<dbReference type="InterPro" id="IPR020843">
    <property type="entry name" value="ER"/>
</dbReference>
<dbReference type="Gene3D" id="3.90.180.10">
    <property type="entry name" value="Medium-chain alcohol dehydrogenases, catalytic domain"/>
    <property type="match status" value="1"/>
</dbReference>
<proteinExistence type="predicted"/>
<dbReference type="CDD" id="cd08267">
    <property type="entry name" value="MDR1"/>
    <property type="match status" value="1"/>
</dbReference>
<reference evidence="2" key="1">
    <citation type="submission" date="2019-04" db="EMBL/GenBank/DDBJ databases">
        <title>Sequencing of skin fungus with MAO and IRED activity.</title>
        <authorList>
            <person name="Marsaioli A.J."/>
            <person name="Bonatto J.M.C."/>
            <person name="Reis Junior O."/>
        </authorList>
    </citation>
    <scope>NUCLEOTIDE SEQUENCE</scope>
    <source>
        <strain evidence="2">28M1</strain>
    </source>
</reference>
<dbReference type="Pfam" id="PF08240">
    <property type="entry name" value="ADH_N"/>
    <property type="match status" value="1"/>
</dbReference>
<dbReference type="OrthoDB" id="201656at2759"/>
<dbReference type="GO" id="GO:0005739">
    <property type="term" value="C:mitochondrion"/>
    <property type="evidence" value="ECO:0007669"/>
    <property type="project" value="TreeGrafter"/>
</dbReference>
<feature type="domain" description="Enoyl reductase (ER)" evidence="1">
    <location>
        <begin position="11"/>
        <end position="327"/>
    </location>
</feature>
<dbReference type="GO" id="GO:0016491">
    <property type="term" value="F:oxidoreductase activity"/>
    <property type="evidence" value="ECO:0007669"/>
    <property type="project" value="InterPro"/>
</dbReference>
<dbReference type="PANTHER" id="PTHR11695">
    <property type="entry name" value="ALCOHOL DEHYDROGENASE RELATED"/>
    <property type="match status" value="1"/>
</dbReference>
<dbReference type="PANTHER" id="PTHR11695:SF294">
    <property type="entry name" value="RETICULON-4-INTERACTING PROTEIN 1, MITOCHONDRIAL"/>
    <property type="match status" value="1"/>
</dbReference>
<dbReference type="InterPro" id="IPR036291">
    <property type="entry name" value="NAD(P)-bd_dom_sf"/>
</dbReference>
<evidence type="ECO:0000313" key="2">
    <source>
        <dbReference type="EMBL" id="KAF3041399.1"/>
    </source>
</evidence>
<comment type="caution">
    <text evidence="2">The sequence shown here is derived from an EMBL/GenBank/DDBJ whole genome shotgun (WGS) entry which is preliminary data.</text>
</comment>
<accession>A0A9P5C1L6</accession>
<dbReference type="InterPro" id="IPR011032">
    <property type="entry name" value="GroES-like_sf"/>
</dbReference>
<dbReference type="SUPFAM" id="SSF50129">
    <property type="entry name" value="GroES-like"/>
    <property type="match status" value="1"/>
</dbReference>
<evidence type="ECO:0000259" key="1">
    <source>
        <dbReference type="SMART" id="SM00829"/>
    </source>
</evidence>
<dbReference type="EMBL" id="SWKV01000021">
    <property type="protein sequence ID" value="KAF3041399.1"/>
    <property type="molecule type" value="Genomic_DNA"/>
</dbReference>